<comment type="similarity">
    <text evidence="8 9">Belongs to the TonB-dependent receptor family.</text>
</comment>
<dbReference type="InterPro" id="IPR036942">
    <property type="entry name" value="Beta-barrel_TonB_sf"/>
</dbReference>
<dbReference type="InterPro" id="IPR037066">
    <property type="entry name" value="Plug_dom_sf"/>
</dbReference>
<dbReference type="Pfam" id="PF00593">
    <property type="entry name" value="TonB_dep_Rec_b-barrel"/>
    <property type="match status" value="1"/>
</dbReference>
<gene>
    <name evidence="12" type="ORF">SAMN05192570_0437</name>
</gene>
<evidence type="ECO:0000256" key="3">
    <source>
        <dbReference type="ARBA" id="ARBA00022452"/>
    </source>
</evidence>
<dbReference type="PROSITE" id="PS52016">
    <property type="entry name" value="TONB_DEPENDENT_REC_3"/>
    <property type="match status" value="1"/>
</dbReference>
<evidence type="ECO:0000256" key="5">
    <source>
        <dbReference type="ARBA" id="ARBA00023077"/>
    </source>
</evidence>
<keyword evidence="3 8" id="KW-1134">Transmembrane beta strand</keyword>
<keyword evidence="13" id="KW-1185">Reference proteome</keyword>
<dbReference type="GO" id="GO:0044718">
    <property type="term" value="P:siderophore transmembrane transport"/>
    <property type="evidence" value="ECO:0007669"/>
    <property type="project" value="TreeGrafter"/>
</dbReference>
<dbReference type="STRING" id="871741.SAMN05192570_0437"/>
<feature type="domain" description="TonB-dependent receptor-like beta-barrel" evidence="10">
    <location>
        <begin position="203"/>
        <end position="594"/>
    </location>
</feature>
<dbReference type="GO" id="GO:0009279">
    <property type="term" value="C:cell outer membrane"/>
    <property type="evidence" value="ECO:0007669"/>
    <property type="project" value="UniProtKB-SubCell"/>
</dbReference>
<name>A0A1I6NSJ6_9CAUL</name>
<dbReference type="Proteomes" id="UP000198788">
    <property type="component" value="Unassembled WGS sequence"/>
</dbReference>
<evidence type="ECO:0000256" key="8">
    <source>
        <dbReference type="PROSITE-ProRule" id="PRU01360"/>
    </source>
</evidence>
<dbReference type="Gene3D" id="2.170.130.10">
    <property type="entry name" value="TonB-dependent receptor, plug domain"/>
    <property type="match status" value="1"/>
</dbReference>
<feature type="domain" description="TonB-dependent receptor plug" evidence="11">
    <location>
        <begin position="56"/>
        <end position="164"/>
    </location>
</feature>
<sequence length="623" mass="66643">MSIVAGLAAVSVLGAGGEAAADAQGPQPQDLSGLTLEQLADIQVTSVSRRPEQLSGAAASVYVITRDDIRRSGAASLPEVLRLAPNLQVQRVGSVDYAITARGFNSFETANKLLVLIDGRSIYTTLFSGVLWDAQGLVLEDIERIEVISGPGGALYGANAVNGVINITTRSARDTQGPAISAGVGTDDRTLSLRHGGALGEAGAWRLFLTGFDRSDTEMVGGGSGLDAAAGIRAGGRVDWSNGHGDWMLQGDVYDHESPGDVALRGGFALGRWGRQLGDYGRIDVQAYYDRADRVNGPVEEEVRTWDVSLQQAIDLGRHAIVWGGGHRWVENTLTSPPGAATLVPASRDITLGNLFVQDQISLRDDLVLTLGVKVEDSSFTGVEVLPNARLAWSLDNGSLLWGAVSRAARTASRIDRDLTLPGFLVGGSFQSEILTAYELGYRARPARNLNLSVSAFYHDYTDLRTVAPDPATILPLRFANGGEGHTSGIEAWGSYEVSPRWRLDLGVVTLDKEFRLKPGETDISSLASVGDDPSWQVLLNSRAQLTDRLELDVHLRAVDELAASGVDGYVEADLRLGWRFDNGVELALTGSNLINDTRLETGDPGRQRVLGRSAYLTLRAGF</sequence>
<dbReference type="SUPFAM" id="SSF56935">
    <property type="entry name" value="Porins"/>
    <property type="match status" value="1"/>
</dbReference>
<evidence type="ECO:0000256" key="1">
    <source>
        <dbReference type="ARBA" id="ARBA00004571"/>
    </source>
</evidence>
<dbReference type="PANTHER" id="PTHR30069:SF37">
    <property type="entry name" value="FERRIC VIBRIOBACTIN RECEPTOR VIUA"/>
    <property type="match status" value="1"/>
</dbReference>
<organism evidence="12 13">
    <name type="scientific">Brevundimonas viscosa</name>
    <dbReference type="NCBI Taxonomy" id="871741"/>
    <lineage>
        <taxon>Bacteria</taxon>
        <taxon>Pseudomonadati</taxon>
        <taxon>Pseudomonadota</taxon>
        <taxon>Alphaproteobacteria</taxon>
        <taxon>Caulobacterales</taxon>
        <taxon>Caulobacteraceae</taxon>
        <taxon>Brevundimonas</taxon>
    </lineage>
</organism>
<evidence type="ECO:0000256" key="7">
    <source>
        <dbReference type="ARBA" id="ARBA00023237"/>
    </source>
</evidence>
<accession>A0A1I6NSJ6</accession>
<dbReference type="InterPro" id="IPR000531">
    <property type="entry name" value="Beta-barrel_TonB"/>
</dbReference>
<dbReference type="PANTHER" id="PTHR30069">
    <property type="entry name" value="TONB-DEPENDENT OUTER MEMBRANE RECEPTOR"/>
    <property type="match status" value="1"/>
</dbReference>
<evidence type="ECO:0000256" key="4">
    <source>
        <dbReference type="ARBA" id="ARBA00022692"/>
    </source>
</evidence>
<comment type="subcellular location">
    <subcellularLocation>
        <location evidence="1 8">Cell outer membrane</location>
        <topology evidence="1 8">Multi-pass membrane protein</topology>
    </subcellularLocation>
</comment>
<keyword evidence="6 8" id="KW-0472">Membrane</keyword>
<keyword evidence="2 8" id="KW-0813">Transport</keyword>
<keyword evidence="5 9" id="KW-0798">TonB box</keyword>
<evidence type="ECO:0000259" key="11">
    <source>
        <dbReference type="Pfam" id="PF07715"/>
    </source>
</evidence>
<evidence type="ECO:0000313" key="12">
    <source>
        <dbReference type="EMBL" id="SFS30829.1"/>
    </source>
</evidence>
<proteinExistence type="inferred from homology"/>
<dbReference type="EMBL" id="FOZV01000001">
    <property type="protein sequence ID" value="SFS30829.1"/>
    <property type="molecule type" value="Genomic_DNA"/>
</dbReference>
<dbReference type="AlphaFoldDB" id="A0A1I6NSJ6"/>
<dbReference type="Gene3D" id="2.40.170.20">
    <property type="entry name" value="TonB-dependent receptor, beta-barrel domain"/>
    <property type="match status" value="1"/>
</dbReference>
<keyword evidence="7 8" id="KW-0998">Cell outer membrane</keyword>
<evidence type="ECO:0000256" key="2">
    <source>
        <dbReference type="ARBA" id="ARBA00022448"/>
    </source>
</evidence>
<evidence type="ECO:0000259" key="10">
    <source>
        <dbReference type="Pfam" id="PF00593"/>
    </source>
</evidence>
<dbReference type="InterPro" id="IPR012910">
    <property type="entry name" value="Plug_dom"/>
</dbReference>
<reference evidence="13" key="1">
    <citation type="submission" date="2016-10" db="EMBL/GenBank/DDBJ databases">
        <authorList>
            <person name="Varghese N."/>
            <person name="Submissions S."/>
        </authorList>
    </citation>
    <scope>NUCLEOTIDE SEQUENCE [LARGE SCALE GENOMIC DNA]</scope>
    <source>
        <strain evidence="13">CGMCC 1.10683</strain>
    </source>
</reference>
<dbReference type="InterPro" id="IPR039426">
    <property type="entry name" value="TonB-dep_rcpt-like"/>
</dbReference>
<evidence type="ECO:0000256" key="6">
    <source>
        <dbReference type="ARBA" id="ARBA00023136"/>
    </source>
</evidence>
<protein>
    <submittedName>
        <fullName evidence="12">Iron complex outermembrane recepter protein</fullName>
    </submittedName>
</protein>
<dbReference type="Pfam" id="PF07715">
    <property type="entry name" value="Plug"/>
    <property type="match status" value="1"/>
</dbReference>
<dbReference type="RefSeq" id="WP_177221768.1">
    <property type="nucleotide sequence ID" value="NZ_FOZV01000001.1"/>
</dbReference>
<keyword evidence="4 8" id="KW-0812">Transmembrane</keyword>
<evidence type="ECO:0000313" key="13">
    <source>
        <dbReference type="Proteomes" id="UP000198788"/>
    </source>
</evidence>
<evidence type="ECO:0000256" key="9">
    <source>
        <dbReference type="RuleBase" id="RU003357"/>
    </source>
</evidence>
<dbReference type="GO" id="GO:0015344">
    <property type="term" value="F:siderophore uptake transmembrane transporter activity"/>
    <property type="evidence" value="ECO:0007669"/>
    <property type="project" value="TreeGrafter"/>
</dbReference>